<evidence type="ECO:0000256" key="1">
    <source>
        <dbReference type="SAM" id="MobiDB-lite"/>
    </source>
</evidence>
<feature type="compositionally biased region" description="Acidic residues" evidence="1">
    <location>
        <begin position="96"/>
        <end position="105"/>
    </location>
</feature>
<proteinExistence type="predicted"/>
<dbReference type="Proteomes" id="UP001202922">
    <property type="component" value="Unassembled WGS sequence"/>
</dbReference>
<keyword evidence="3" id="KW-1185">Reference proteome</keyword>
<organism evidence="2 3">
    <name type="scientific">Sinomonas terrae</name>
    <dbReference type="NCBI Taxonomy" id="2908838"/>
    <lineage>
        <taxon>Bacteria</taxon>
        <taxon>Bacillati</taxon>
        <taxon>Actinomycetota</taxon>
        <taxon>Actinomycetes</taxon>
        <taxon>Micrococcales</taxon>
        <taxon>Micrococcaceae</taxon>
        <taxon>Sinomonas</taxon>
    </lineage>
</organism>
<gene>
    <name evidence="2" type="ORF">L0M17_12070</name>
</gene>
<evidence type="ECO:0000313" key="3">
    <source>
        <dbReference type="Proteomes" id="UP001202922"/>
    </source>
</evidence>
<accession>A0ABS9U1Z4</accession>
<comment type="caution">
    <text evidence="2">The sequence shown here is derived from an EMBL/GenBank/DDBJ whole genome shotgun (WGS) entry which is preliminary data.</text>
</comment>
<protein>
    <submittedName>
        <fullName evidence="2">Uncharacterized protein</fullName>
    </submittedName>
</protein>
<reference evidence="2 3" key="1">
    <citation type="submission" date="2022-03" db="EMBL/GenBank/DDBJ databases">
        <title>Sinomonas sp. isolated from a soil.</title>
        <authorList>
            <person name="Han J."/>
            <person name="Kim D.-U."/>
        </authorList>
    </citation>
    <scope>NUCLEOTIDE SEQUENCE [LARGE SCALE GENOMIC DNA]</scope>
    <source>
        <strain evidence="2 3">5-5</strain>
    </source>
</reference>
<name>A0ABS9U1Z4_9MICC</name>
<sequence>MSGDESAGFKAYRHFFSSRESAEAQRSIARRWEQRVEVVGRGEVDRIIETRVGPYASLEVSGASIYLTEQLDLKPSLADLNGTYRLSSSAQFSDTEQADLSDEVNEPLGDSHDRADLTYAL</sequence>
<dbReference type="EMBL" id="JAKZBV010000001">
    <property type="protein sequence ID" value="MCH6470701.1"/>
    <property type="molecule type" value="Genomic_DNA"/>
</dbReference>
<feature type="region of interest" description="Disordered" evidence="1">
    <location>
        <begin position="89"/>
        <end position="112"/>
    </location>
</feature>
<dbReference type="RefSeq" id="WP_241056531.1">
    <property type="nucleotide sequence ID" value="NZ_JAKZBV010000001.1"/>
</dbReference>
<evidence type="ECO:0000313" key="2">
    <source>
        <dbReference type="EMBL" id="MCH6470701.1"/>
    </source>
</evidence>